<sequence>MTALGGVRSAVQAEAGWGSWAALRRTSTPA</sequence>
<comment type="caution">
    <text evidence="1">The sequence shown here is derived from an EMBL/GenBank/DDBJ whole genome shotgun (WGS) entry which is preliminary data.</text>
</comment>
<proteinExistence type="predicted"/>
<evidence type="ECO:0000313" key="2">
    <source>
        <dbReference type="Proteomes" id="UP000583800"/>
    </source>
</evidence>
<protein>
    <submittedName>
        <fullName evidence="1">Uncharacterized protein</fullName>
    </submittedName>
</protein>
<name>A0A7X0C8P0_9ACTN</name>
<dbReference type="Proteomes" id="UP000583800">
    <property type="component" value="Unassembled WGS sequence"/>
</dbReference>
<accession>A0A7X0C8P0</accession>
<organism evidence="1 2">
    <name type="scientific">Nonomuraea muscovyensis</name>
    <dbReference type="NCBI Taxonomy" id="1124761"/>
    <lineage>
        <taxon>Bacteria</taxon>
        <taxon>Bacillati</taxon>
        <taxon>Actinomycetota</taxon>
        <taxon>Actinomycetes</taxon>
        <taxon>Streptosporangiales</taxon>
        <taxon>Streptosporangiaceae</taxon>
        <taxon>Nonomuraea</taxon>
    </lineage>
</organism>
<dbReference type="EMBL" id="JACHJB010000002">
    <property type="protein sequence ID" value="MBB6348734.1"/>
    <property type="molecule type" value="Genomic_DNA"/>
</dbReference>
<reference evidence="1 2" key="1">
    <citation type="submission" date="2020-08" db="EMBL/GenBank/DDBJ databases">
        <title>Sequencing the genomes of 1000 actinobacteria strains.</title>
        <authorList>
            <person name="Klenk H.-P."/>
        </authorList>
    </citation>
    <scope>NUCLEOTIDE SEQUENCE [LARGE SCALE GENOMIC DNA]</scope>
    <source>
        <strain evidence="1 2">DSM 45913</strain>
    </source>
</reference>
<dbReference type="AlphaFoldDB" id="A0A7X0C8P0"/>
<evidence type="ECO:0000313" key="1">
    <source>
        <dbReference type="EMBL" id="MBB6348734.1"/>
    </source>
</evidence>
<keyword evidence="2" id="KW-1185">Reference proteome</keyword>
<gene>
    <name evidence="1" type="ORF">FHU36_005279</name>
</gene>